<dbReference type="RefSeq" id="WP_245862555.1">
    <property type="nucleotide sequence ID" value="NZ_PJNE01000001.1"/>
</dbReference>
<dbReference type="GO" id="GO:0016616">
    <property type="term" value="F:oxidoreductase activity, acting on the CH-OH group of donors, NAD or NADP as acceptor"/>
    <property type="evidence" value="ECO:0007669"/>
    <property type="project" value="TreeGrafter"/>
</dbReference>
<evidence type="ECO:0000256" key="3">
    <source>
        <dbReference type="RuleBase" id="RU000363"/>
    </source>
</evidence>
<evidence type="ECO:0000313" key="5">
    <source>
        <dbReference type="EMBL" id="PKW28294.1"/>
    </source>
</evidence>
<gene>
    <name evidence="5" type="ORF">ATL31_3157</name>
</gene>
<dbReference type="Proteomes" id="UP000233781">
    <property type="component" value="Unassembled WGS sequence"/>
</dbReference>
<keyword evidence="6" id="KW-1185">Reference proteome</keyword>
<dbReference type="EMBL" id="PJNE01000001">
    <property type="protein sequence ID" value="PKW28294.1"/>
    <property type="molecule type" value="Genomic_DNA"/>
</dbReference>
<dbReference type="PANTHER" id="PTHR42760">
    <property type="entry name" value="SHORT-CHAIN DEHYDROGENASES/REDUCTASES FAMILY MEMBER"/>
    <property type="match status" value="1"/>
</dbReference>
<keyword evidence="2" id="KW-0560">Oxidoreductase</keyword>
<dbReference type="CDD" id="cd05233">
    <property type="entry name" value="SDR_c"/>
    <property type="match status" value="1"/>
</dbReference>
<evidence type="ECO:0000256" key="4">
    <source>
        <dbReference type="SAM" id="MobiDB-lite"/>
    </source>
</evidence>
<dbReference type="Pfam" id="PF00106">
    <property type="entry name" value="adh_short"/>
    <property type="match status" value="1"/>
</dbReference>
<dbReference type="InterPro" id="IPR036291">
    <property type="entry name" value="NAD(P)-bd_dom_sf"/>
</dbReference>
<sequence length="271" mass="28518">MSDVIDEPVDDDGDVTPEPDTDEEAGRGGRPVAVVTGASRGIGRAVAMALEDAGWVVERGSSTVAPVTDRAALTAWVDEVVERQGRIDLLVNSAGVLDAEVDLLASDPDDWWRTVEVNVLGSYLMTWLVAPTMLAAGGGRIVNLNSGAGRRAGAEASAYNVSKTALARVTGSTHLAGWDRGLRAFDLMPGVVRTEMTDGMTAHAGRTEWTSPEEVTALVLALASGELDAFSGRFVRAGVDTPASLRALAERGLEPGERMLDLVLRPDDPLA</sequence>
<name>A0A2N3YN77_9MICO</name>
<evidence type="ECO:0000313" key="6">
    <source>
        <dbReference type="Proteomes" id="UP000233781"/>
    </source>
</evidence>
<dbReference type="PRINTS" id="PR00080">
    <property type="entry name" value="SDRFAMILY"/>
</dbReference>
<dbReference type="SUPFAM" id="SSF51735">
    <property type="entry name" value="NAD(P)-binding Rossmann-fold domains"/>
    <property type="match status" value="1"/>
</dbReference>
<dbReference type="PROSITE" id="PS00061">
    <property type="entry name" value="ADH_SHORT"/>
    <property type="match status" value="1"/>
</dbReference>
<evidence type="ECO:0000256" key="2">
    <source>
        <dbReference type="ARBA" id="ARBA00023002"/>
    </source>
</evidence>
<dbReference type="AlphaFoldDB" id="A0A2N3YN77"/>
<accession>A0A2N3YN77</accession>
<dbReference type="InterPro" id="IPR002347">
    <property type="entry name" value="SDR_fam"/>
</dbReference>
<organism evidence="5 6">
    <name type="scientific">Phycicoccus duodecadis</name>
    <dbReference type="NCBI Taxonomy" id="173053"/>
    <lineage>
        <taxon>Bacteria</taxon>
        <taxon>Bacillati</taxon>
        <taxon>Actinomycetota</taxon>
        <taxon>Actinomycetes</taxon>
        <taxon>Micrococcales</taxon>
        <taxon>Intrasporangiaceae</taxon>
        <taxon>Phycicoccus</taxon>
    </lineage>
</organism>
<dbReference type="PRINTS" id="PR00081">
    <property type="entry name" value="GDHRDH"/>
</dbReference>
<proteinExistence type="inferred from homology"/>
<evidence type="ECO:0000256" key="1">
    <source>
        <dbReference type="ARBA" id="ARBA00006484"/>
    </source>
</evidence>
<protein>
    <submittedName>
        <fullName evidence="5">NADP-dependent 3-hydroxy acid dehydrogenase YdfG</fullName>
    </submittedName>
</protein>
<dbReference type="Gene3D" id="3.40.50.720">
    <property type="entry name" value="NAD(P)-binding Rossmann-like Domain"/>
    <property type="match status" value="1"/>
</dbReference>
<reference evidence="5 6" key="1">
    <citation type="submission" date="2017-12" db="EMBL/GenBank/DDBJ databases">
        <title>Sequencing the genomes of 1000 Actinobacteria strains.</title>
        <authorList>
            <person name="Klenk H.-P."/>
        </authorList>
    </citation>
    <scope>NUCLEOTIDE SEQUENCE [LARGE SCALE GENOMIC DNA]</scope>
    <source>
        <strain evidence="5 6">DSM 12806</strain>
    </source>
</reference>
<dbReference type="PANTHER" id="PTHR42760:SF37">
    <property type="entry name" value="CLAVALDEHYDE DEHYDROGENASE"/>
    <property type="match status" value="1"/>
</dbReference>
<comment type="caution">
    <text evidence="5">The sequence shown here is derived from an EMBL/GenBank/DDBJ whole genome shotgun (WGS) entry which is preliminary data.</text>
</comment>
<dbReference type="InterPro" id="IPR020904">
    <property type="entry name" value="Sc_DH/Rdtase_CS"/>
</dbReference>
<comment type="similarity">
    <text evidence="1 3">Belongs to the short-chain dehydrogenases/reductases (SDR) family.</text>
</comment>
<feature type="compositionally biased region" description="Acidic residues" evidence="4">
    <location>
        <begin position="1"/>
        <end position="23"/>
    </location>
</feature>
<feature type="region of interest" description="Disordered" evidence="4">
    <location>
        <begin position="1"/>
        <end position="31"/>
    </location>
</feature>